<evidence type="ECO:0000256" key="1">
    <source>
        <dbReference type="ARBA" id="ARBA00009409"/>
    </source>
</evidence>
<dbReference type="PANTHER" id="PTHR42697:SF1">
    <property type="entry name" value="ENDONUCLEASE 8"/>
    <property type="match status" value="1"/>
</dbReference>
<feature type="domain" description="Formamidopyrimidine-DNA glycosylase catalytic" evidence="16">
    <location>
        <begin position="2"/>
        <end position="145"/>
    </location>
</feature>
<dbReference type="PROSITE" id="PS51068">
    <property type="entry name" value="FPG_CAT"/>
    <property type="match status" value="1"/>
</dbReference>
<dbReference type="RefSeq" id="WP_354699459.1">
    <property type="nucleotide sequence ID" value="NZ_CP114014.1"/>
</dbReference>
<keyword evidence="10" id="KW-0456">Lyase</keyword>
<dbReference type="GO" id="GO:0003684">
    <property type="term" value="F:damaged DNA binding"/>
    <property type="evidence" value="ECO:0007669"/>
    <property type="project" value="InterPro"/>
</dbReference>
<keyword evidence="11" id="KW-0511">Multifunctional enzyme</keyword>
<keyword evidence="6 17" id="KW-0378">Hydrolase</keyword>
<name>A0AAU7B2V6_9ACTN</name>
<dbReference type="InterPro" id="IPR035937">
    <property type="entry name" value="FPG_N"/>
</dbReference>
<comment type="similarity">
    <text evidence="1">Belongs to the FPG family.</text>
</comment>
<keyword evidence="9" id="KW-0234">DNA repair</keyword>
<dbReference type="PANTHER" id="PTHR42697">
    <property type="entry name" value="ENDONUCLEASE 8"/>
    <property type="match status" value="1"/>
</dbReference>
<dbReference type="SUPFAM" id="SSF57716">
    <property type="entry name" value="Glucocorticoid receptor-like (DNA-binding domain)"/>
    <property type="match status" value="1"/>
</dbReference>
<dbReference type="Gene3D" id="1.10.8.50">
    <property type="match status" value="1"/>
</dbReference>
<evidence type="ECO:0000256" key="4">
    <source>
        <dbReference type="ARBA" id="ARBA00022763"/>
    </source>
</evidence>
<dbReference type="GO" id="GO:0140078">
    <property type="term" value="F:class I DNA-(apurinic or apyrimidinic site) endonuclease activity"/>
    <property type="evidence" value="ECO:0007669"/>
    <property type="project" value="UniProtKB-EC"/>
</dbReference>
<evidence type="ECO:0000256" key="6">
    <source>
        <dbReference type="ARBA" id="ARBA00022801"/>
    </source>
</evidence>
<evidence type="ECO:0000256" key="14">
    <source>
        <dbReference type="PROSITE-ProRule" id="PRU00391"/>
    </source>
</evidence>
<dbReference type="EMBL" id="CP114014">
    <property type="protein sequence ID" value="XAY08278.1"/>
    <property type="molecule type" value="Genomic_DNA"/>
</dbReference>
<evidence type="ECO:0000256" key="12">
    <source>
        <dbReference type="ARBA" id="ARBA00023295"/>
    </source>
</evidence>
<keyword evidence="8" id="KW-0238">DNA-binding</keyword>
<dbReference type="SUPFAM" id="SSF46946">
    <property type="entry name" value="S13-like H2TH domain"/>
    <property type="match status" value="1"/>
</dbReference>
<evidence type="ECO:0000256" key="3">
    <source>
        <dbReference type="ARBA" id="ARBA00022723"/>
    </source>
</evidence>
<sequence>MPEGDTIHYAANRIRPVLEGVVPDELRTPHPRFGRDRWPARLADRAVTGVDAHGKHLFLRFDGDLVIHSHLRMTGSWGVHPVGQRWKRAPRRAWLVVRAGDVEVVQFDGPILELMTAARARGDRRLALLGPDILAPDAFDERRFLRRLREDDPTRTIGDALLDQRTVAGLGTVWRTEACWAARIDPHRTTASVPDDLVLEGVRDVRPRMQLSARTGTEARERSCYGLRGRPCSRCGTKIRSGHLGDDNRPVFWCPGCQT</sequence>
<dbReference type="PROSITE" id="PS51066">
    <property type="entry name" value="ZF_FPG_2"/>
    <property type="match status" value="1"/>
</dbReference>
<evidence type="ECO:0000256" key="9">
    <source>
        <dbReference type="ARBA" id="ARBA00023204"/>
    </source>
</evidence>
<keyword evidence="12 17" id="KW-0326">Glycosidase</keyword>
<dbReference type="AlphaFoldDB" id="A0AAU7B2V6"/>
<feature type="domain" description="FPG-type" evidence="15">
    <location>
        <begin position="223"/>
        <end position="259"/>
    </location>
</feature>
<dbReference type="SUPFAM" id="SSF81624">
    <property type="entry name" value="N-terminal domain of MutM-like DNA repair proteins"/>
    <property type="match status" value="1"/>
</dbReference>
<accession>A0AAU7B2V6</accession>
<dbReference type="InterPro" id="IPR012319">
    <property type="entry name" value="FPG_cat"/>
</dbReference>
<dbReference type="Pfam" id="PF01149">
    <property type="entry name" value="Fapy_DNA_glyco"/>
    <property type="match status" value="1"/>
</dbReference>
<dbReference type="PROSITE" id="PS01242">
    <property type="entry name" value="ZF_FPG_1"/>
    <property type="match status" value="1"/>
</dbReference>
<evidence type="ECO:0000256" key="10">
    <source>
        <dbReference type="ARBA" id="ARBA00023239"/>
    </source>
</evidence>
<evidence type="ECO:0000259" key="15">
    <source>
        <dbReference type="PROSITE" id="PS51066"/>
    </source>
</evidence>
<evidence type="ECO:0000256" key="8">
    <source>
        <dbReference type="ARBA" id="ARBA00023125"/>
    </source>
</evidence>
<keyword evidence="17" id="KW-0540">Nuclease</keyword>
<dbReference type="GO" id="GO:0008270">
    <property type="term" value="F:zinc ion binding"/>
    <property type="evidence" value="ECO:0007669"/>
    <property type="project" value="UniProtKB-KW"/>
</dbReference>
<dbReference type="InterPro" id="IPR015887">
    <property type="entry name" value="DNA_glyclase_Znf_dom_DNA_BS"/>
</dbReference>
<comment type="catalytic activity">
    <reaction evidence="13">
        <text>2'-deoxyribonucleotide-(2'-deoxyribose 5'-phosphate)-2'-deoxyribonucleotide-DNA = a 3'-end 2'-deoxyribonucleotide-(2,3-dehydro-2,3-deoxyribose 5'-phosphate)-DNA + a 5'-end 5'-phospho-2'-deoxyribonucleoside-DNA + H(+)</text>
        <dbReference type="Rhea" id="RHEA:66592"/>
        <dbReference type="Rhea" id="RHEA-COMP:13180"/>
        <dbReference type="Rhea" id="RHEA-COMP:16897"/>
        <dbReference type="Rhea" id="RHEA-COMP:17067"/>
        <dbReference type="ChEBI" id="CHEBI:15378"/>
        <dbReference type="ChEBI" id="CHEBI:136412"/>
        <dbReference type="ChEBI" id="CHEBI:157695"/>
        <dbReference type="ChEBI" id="CHEBI:167181"/>
        <dbReference type="EC" id="4.2.99.18"/>
    </reaction>
</comment>
<evidence type="ECO:0000256" key="5">
    <source>
        <dbReference type="ARBA" id="ARBA00022771"/>
    </source>
</evidence>
<dbReference type="GO" id="GO:0006284">
    <property type="term" value="P:base-excision repair"/>
    <property type="evidence" value="ECO:0007669"/>
    <property type="project" value="InterPro"/>
</dbReference>
<dbReference type="Pfam" id="PF06831">
    <property type="entry name" value="H2TH"/>
    <property type="match status" value="1"/>
</dbReference>
<evidence type="ECO:0000256" key="7">
    <source>
        <dbReference type="ARBA" id="ARBA00022833"/>
    </source>
</evidence>
<keyword evidence="5 14" id="KW-0863">Zinc-finger</keyword>
<organism evidence="17">
    <name type="scientific">Paraconexibacter sp. AEG42_29</name>
    <dbReference type="NCBI Taxonomy" id="2997339"/>
    <lineage>
        <taxon>Bacteria</taxon>
        <taxon>Bacillati</taxon>
        <taxon>Actinomycetota</taxon>
        <taxon>Thermoleophilia</taxon>
        <taxon>Solirubrobacterales</taxon>
        <taxon>Paraconexibacteraceae</taxon>
        <taxon>Paraconexibacter</taxon>
    </lineage>
</organism>
<keyword evidence="17" id="KW-0255">Endonuclease</keyword>
<dbReference type="InterPro" id="IPR000214">
    <property type="entry name" value="Znf_DNA_glyclase/AP_lyase"/>
</dbReference>
<dbReference type="Gene3D" id="3.20.190.10">
    <property type="entry name" value="MutM-like, N-terminal"/>
    <property type="match status" value="1"/>
</dbReference>
<evidence type="ECO:0000256" key="11">
    <source>
        <dbReference type="ARBA" id="ARBA00023268"/>
    </source>
</evidence>
<keyword evidence="3" id="KW-0479">Metal-binding</keyword>
<dbReference type="CDD" id="cd08971">
    <property type="entry name" value="AcNei2_N"/>
    <property type="match status" value="1"/>
</dbReference>
<keyword evidence="7" id="KW-0862">Zinc</keyword>
<evidence type="ECO:0000259" key="16">
    <source>
        <dbReference type="PROSITE" id="PS51068"/>
    </source>
</evidence>
<dbReference type="SMART" id="SM01232">
    <property type="entry name" value="H2TH"/>
    <property type="match status" value="1"/>
</dbReference>
<protein>
    <recommendedName>
        <fullName evidence="2">DNA-(apurinic or apyrimidinic site) lyase</fullName>
        <ecNumber evidence="2">4.2.99.18</ecNumber>
    </recommendedName>
</protein>
<reference evidence="17" key="1">
    <citation type="submission" date="2022-12" db="EMBL/GenBank/DDBJ databases">
        <title>Paraconexibacter alkalitolerans sp. nov. and Baekduia alba sp. nov., isolated from soil and emended description of the genera Paraconexibacter (Chun et al., 2020) and Baekduia (An et al., 2020).</title>
        <authorList>
            <person name="Vieira S."/>
            <person name="Huber K.J."/>
            <person name="Geppert A."/>
            <person name="Wolf J."/>
            <person name="Neumann-Schaal M."/>
            <person name="Muesken M."/>
            <person name="Overmann J."/>
        </authorList>
    </citation>
    <scope>NUCLEOTIDE SEQUENCE</scope>
    <source>
        <strain evidence="17">AEG42_29</strain>
    </source>
</reference>
<dbReference type="SMART" id="SM00898">
    <property type="entry name" value="Fapy_DNA_glyco"/>
    <property type="match status" value="1"/>
</dbReference>
<keyword evidence="4" id="KW-0227">DNA damage</keyword>
<evidence type="ECO:0000313" key="17">
    <source>
        <dbReference type="EMBL" id="XAY08278.1"/>
    </source>
</evidence>
<proteinExistence type="inferred from homology"/>
<evidence type="ECO:0000256" key="2">
    <source>
        <dbReference type="ARBA" id="ARBA00012720"/>
    </source>
</evidence>
<dbReference type="InterPro" id="IPR010979">
    <property type="entry name" value="Ribosomal_uS13-like_H2TH"/>
</dbReference>
<evidence type="ECO:0000256" key="13">
    <source>
        <dbReference type="ARBA" id="ARBA00044632"/>
    </source>
</evidence>
<gene>
    <name evidence="17" type="primary">nei</name>
    <name evidence="17" type="ORF">DSM112329_05176</name>
</gene>
<dbReference type="InterPro" id="IPR015886">
    <property type="entry name" value="H2TH_FPG"/>
</dbReference>
<dbReference type="InterPro" id="IPR044090">
    <property type="entry name" value="Nei2_N"/>
</dbReference>
<dbReference type="EC" id="4.2.99.18" evidence="2"/>
<dbReference type="KEGG" id="parq:DSM112329_05176"/>
<dbReference type="GO" id="GO:0000703">
    <property type="term" value="F:oxidized pyrimidine nucleobase lesion DNA N-glycosylase activity"/>
    <property type="evidence" value="ECO:0007669"/>
    <property type="project" value="TreeGrafter"/>
</dbReference>